<organism evidence="1 2">
    <name type="scientific">Paragonimus skrjabini miyazakii</name>
    <dbReference type="NCBI Taxonomy" id="59628"/>
    <lineage>
        <taxon>Eukaryota</taxon>
        <taxon>Metazoa</taxon>
        <taxon>Spiralia</taxon>
        <taxon>Lophotrochozoa</taxon>
        <taxon>Platyhelminthes</taxon>
        <taxon>Trematoda</taxon>
        <taxon>Digenea</taxon>
        <taxon>Plagiorchiida</taxon>
        <taxon>Troglotremata</taxon>
        <taxon>Troglotrematidae</taxon>
        <taxon>Paragonimus</taxon>
    </lineage>
</organism>
<proteinExistence type="predicted"/>
<dbReference type="AlphaFoldDB" id="A0A8S9YXV8"/>
<name>A0A8S9YXV8_9TREM</name>
<gene>
    <name evidence="1" type="ORF">EG68_05928</name>
</gene>
<sequence>MYPHPTFPSTVTHTNGDCLSIDYWTKTRPSIPSDLFISTLSDADEGDGPISHFAYGASFGSIPLPTSCNGHSMDATTASGRAFDQPPRTTDRMTDMTDTVTHLVTGTSETGDLMAHFPHSKFTEDNCPTHPLVQRPNNCDQRTTPTVLPHVGDYEREHFGPNTLVFPSSEEPESFNSNNIVPIPPVLTGTFYYRLC</sequence>
<accession>A0A8S9YXV8</accession>
<dbReference type="OrthoDB" id="6255315at2759"/>
<protein>
    <submittedName>
        <fullName evidence="1">Uncharacterized protein</fullName>
    </submittedName>
</protein>
<reference evidence="1" key="1">
    <citation type="submission" date="2019-07" db="EMBL/GenBank/DDBJ databases">
        <title>Annotation for the trematode Paragonimus miyazaki's.</title>
        <authorList>
            <person name="Choi Y.-J."/>
        </authorList>
    </citation>
    <scope>NUCLEOTIDE SEQUENCE</scope>
    <source>
        <strain evidence="1">Japan</strain>
    </source>
</reference>
<dbReference type="Proteomes" id="UP000822476">
    <property type="component" value="Unassembled WGS sequence"/>
</dbReference>
<comment type="caution">
    <text evidence="1">The sequence shown here is derived from an EMBL/GenBank/DDBJ whole genome shotgun (WGS) entry which is preliminary data.</text>
</comment>
<evidence type="ECO:0000313" key="2">
    <source>
        <dbReference type="Proteomes" id="UP000822476"/>
    </source>
</evidence>
<evidence type="ECO:0000313" key="1">
    <source>
        <dbReference type="EMBL" id="KAF7256598.1"/>
    </source>
</evidence>
<dbReference type="EMBL" id="JTDE01002987">
    <property type="protein sequence ID" value="KAF7256598.1"/>
    <property type="molecule type" value="Genomic_DNA"/>
</dbReference>
<keyword evidence="2" id="KW-1185">Reference proteome</keyword>